<keyword evidence="3" id="KW-1185">Reference proteome</keyword>
<feature type="domain" description="CxC6 like cysteine cluster associated with KDZ" evidence="1">
    <location>
        <begin position="52"/>
        <end position="110"/>
    </location>
</feature>
<reference evidence="2 3" key="1">
    <citation type="journal article" date="2019" name="Nat. Ecol. Evol.">
        <title>Megaphylogeny resolves global patterns of mushroom evolution.</title>
        <authorList>
            <person name="Varga T."/>
            <person name="Krizsan K."/>
            <person name="Foldi C."/>
            <person name="Dima B."/>
            <person name="Sanchez-Garcia M."/>
            <person name="Sanchez-Ramirez S."/>
            <person name="Szollosi G.J."/>
            <person name="Szarkandi J.G."/>
            <person name="Papp V."/>
            <person name="Albert L."/>
            <person name="Andreopoulos W."/>
            <person name="Angelini C."/>
            <person name="Antonin V."/>
            <person name="Barry K.W."/>
            <person name="Bougher N.L."/>
            <person name="Buchanan P."/>
            <person name="Buyck B."/>
            <person name="Bense V."/>
            <person name="Catcheside P."/>
            <person name="Chovatia M."/>
            <person name="Cooper J."/>
            <person name="Damon W."/>
            <person name="Desjardin D."/>
            <person name="Finy P."/>
            <person name="Geml J."/>
            <person name="Haridas S."/>
            <person name="Hughes K."/>
            <person name="Justo A."/>
            <person name="Karasinski D."/>
            <person name="Kautmanova I."/>
            <person name="Kiss B."/>
            <person name="Kocsube S."/>
            <person name="Kotiranta H."/>
            <person name="LaButti K.M."/>
            <person name="Lechner B.E."/>
            <person name="Liimatainen K."/>
            <person name="Lipzen A."/>
            <person name="Lukacs Z."/>
            <person name="Mihaltcheva S."/>
            <person name="Morgado L.N."/>
            <person name="Niskanen T."/>
            <person name="Noordeloos M.E."/>
            <person name="Ohm R.A."/>
            <person name="Ortiz-Santana B."/>
            <person name="Ovrebo C."/>
            <person name="Racz N."/>
            <person name="Riley R."/>
            <person name="Savchenko A."/>
            <person name="Shiryaev A."/>
            <person name="Soop K."/>
            <person name="Spirin V."/>
            <person name="Szebenyi C."/>
            <person name="Tomsovsky M."/>
            <person name="Tulloss R.E."/>
            <person name="Uehling J."/>
            <person name="Grigoriev I.V."/>
            <person name="Vagvolgyi C."/>
            <person name="Papp T."/>
            <person name="Martin F.M."/>
            <person name="Miettinen O."/>
            <person name="Hibbett D.S."/>
            <person name="Nagy L.G."/>
        </authorList>
    </citation>
    <scope>NUCLEOTIDE SEQUENCE [LARGE SCALE GENOMIC DNA]</scope>
    <source>
        <strain evidence="2 3">CBS 166.37</strain>
    </source>
</reference>
<feature type="non-terminal residue" evidence="2">
    <location>
        <position position="1"/>
    </location>
</feature>
<dbReference type="OrthoDB" id="2527272at2759"/>
<dbReference type="Proteomes" id="UP000308652">
    <property type="component" value="Unassembled WGS sequence"/>
</dbReference>
<dbReference type="Pfam" id="PF18721">
    <property type="entry name" value="CxC6"/>
    <property type="match status" value="1"/>
</dbReference>
<evidence type="ECO:0000313" key="3">
    <source>
        <dbReference type="Proteomes" id="UP000308652"/>
    </source>
</evidence>
<evidence type="ECO:0000313" key="2">
    <source>
        <dbReference type="EMBL" id="TFK36617.1"/>
    </source>
</evidence>
<proteinExistence type="predicted"/>
<dbReference type="AlphaFoldDB" id="A0A5C3LVN6"/>
<dbReference type="InterPro" id="IPR040898">
    <property type="entry name" value="CxC6"/>
</dbReference>
<sequence length="124" mass="13657">LSIDEVTSQAFFSLVQNGIISSAHGHSCKECTQKYKSIPDIILTSAPDAVLGDGTFAFEDCTDDLANAHGGAFCAFHENQYGSKCCRKTCQNQRLPETQACQQHKPQWRKYVQSHGHVNLLGVK</sequence>
<name>A0A5C3LVN6_9AGAR</name>
<organism evidence="2 3">
    <name type="scientific">Crucibulum laeve</name>
    <dbReference type="NCBI Taxonomy" id="68775"/>
    <lineage>
        <taxon>Eukaryota</taxon>
        <taxon>Fungi</taxon>
        <taxon>Dikarya</taxon>
        <taxon>Basidiomycota</taxon>
        <taxon>Agaricomycotina</taxon>
        <taxon>Agaricomycetes</taxon>
        <taxon>Agaricomycetidae</taxon>
        <taxon>Agaricales</taxon>
        <taxon>Agaricineae</taxon>
        <taxon>Nidulariaceae</taxon>
        <taxon>Crucibulum</taxon>
    </lineage>
</organism>
<protein>
    <recommendedName>
        <fullName evidence="1">CxC6 like cysteine cluster associated with KDZ domain-containing protein</fullName>
    </recommendedName>
</protein>
<evidence type="ECO:0000259" key="1">
    <source>
        <dbReference type="Pfam" id="PF18721"/>
    </source>
</evidence>
<accession>A0A5C3LVN6</accession>
<dbReference type="EMBL" id="ML213613">
    <property type="protein sequence ID" value="TFK36617.1"/>
    <property type="molecule type" value="Genomic_DNA"/>
</dbReference>
<gene>
    <name evidence="2" type="ORF">BDQ12DRAFT_609539</name>
</gene>